<keyword evidence="1" id="KW-0472">Membrane</keyword>
<feature type="transmembrane region" description="Helical" evidence="1">
    <location>
        <begin position="123"/>
        <end position="144"/>
    </location>
</feature>
<reference evidence="2 3" key="1">
    <citation type="submission" date="2017-04" db="EMBL/GenBank/DDBJ databases">
        <title>Whole Genome Sequence of 1,4-Dioxane Degrading Bacterium Mycobacterium dioxanotrophicus PH-06.</title>
        <authorList>
            <person name="He Y."/>
        </authorList>
    </citation>
    <scope>NUCLEOTIDE SEQUENCE [LARGE SCALE GENOMIC DNA]</scope>
    <source>
        <strain evidence="2 3">PH-06</strain>
    </source>
</reference>
<dbReference type="OrthoDB" id="3565890at2"/>
<feature type="transmembrane region" description="Helical" evidence="1">
    <location>
        <begin position="67"/>
        <end position="87"/>
    </location>
</feature>
<dbReference type="AlphaFoldDB" id="A0A1Y0CBQ5"/>
<gene>
    <name evidence="2" type="ORF">BTO20_31335</name>
</gene>
<feature type="transmembrane region" description="Helical" evidence="1">
    <location>
        <begin position="384"/>
        <end position="407"/>
    </location>
</feature>
<protein>
    <recommendedName>
        <fullName evidence="4">O-antigen polymerase</fullName>
    </recommendedName>
</protein>
<name>A0A1Y0CBQ5_9MYCO</name>
<feature type="transmembrane region" description="Helical" evidence="1">
    <location>
        <begin position="182"/>
        <end position="200"/>
    </location>
</feature>
<dbReference type="EMBL" id="CP020809">
    <property type="protein sequence ID" value="ART72456.1"/>
    <property type="molecule type" value="Genomic_DNA"/>
</dbReference>
<keyword evidence="3" id="KW-1185">Reference proteome</keyword>
<keyword evidence="1" id="KW-0812">Transmembrane</keyword>
<feature type="transmembrane region" description="Helical" evidence="1">
    <location>
        <begin position="419"/>
        <end position="440"/>
    </location>
</feature>
<feature type="transmembrane region" description="Helical" evidence="1">
    <location>
        <begin position="93"/>
        <end position="111"/>
    </location>
</feature>
<feature type="transmembrane region" description="Helical" evidence="1">
    <location>
        <begin position="268"/>
        <end position="295"/>
    </location>
</feature>
<feature type="transmembrane region" description="Helical" evidence="1">
    <location>
        <begin position="301"/>
        <end position="321"/>
    </location>
</feature>
<evidence type="ECO:0000313" key="3">
    <source>
        <dbReference type="Proteomes" id="UP000195331"/>
    </source>
</evidence>
<accession>A0A1Y0CBQ5</accession>
<evidence type="ECO:0000256" key="1">
    <source>
        <dbReference type="SAM" id="Phobius"/>
    </source>
</evidence>
<dbReference type="KEGG" id="mdx:BTO20_31335"/>
<organism evidence="2 3">
    <name type="scientific">Mycobacterium dioxanotrophicus</name>
    <dbReference type="NCBI Taxonomy" id="482462"/>
    <lineage>
        <taxon>Bacteria</taxon>
        <taxon>Bacillati</taxon>
        <taxon>Actinomycetota</taxon>
        <taxon>Actinomycetes</taxon>
        <taxon>Mycobacteriales</taxon>
        <taxon>Mycobacteriaceae</taxon>
        <taxon>Mycobacterium</taxon>
    </lineage>
</organism>
<feature type="transmembrane region" description="Helical" evidence="1">
    <location>
        <begin position="25"/>
        <end position="55"/>
    </location>
</feature>
<dbReference type="Proteomes" id="UP000195331">
    <property type="component" value="Chromosome"/>
</dbReference>
<keyword evidence="1" id="KW-1133">Transmembrane helix</keyword>
<sequence>MTVDVVVHEPPQAVLDRTRSRRISIVALGCAVGAGLVAAGIGPIAILVVAGIGVLGLVAWQPIWATYLYLATLPFIAGIGRGAFVPLLRPNEAFLVLLIAGALGGAYVRVIRGAPMQLRIGPLDLALAAFALLSTVWPIASLLLRGTIPGPTDIAAVLPMCKLAGLLLLVRNTVRTPAQVLWCIRLIVGGALGIAVLAVIQSMKLGPLPGFLAVWYPAWPEEVDRATTTLSNPIATGDYVLIGLIVLVTAGVRGLVGRRSSVAAGVLLVAGMLAAGQFSTLIGAFFVGVMLIRLIPRASVFVLRLMPLLVLAIVVGAPALLSRLEKFEGGGFPPHSWRVRWDNVVHLYLPDLLHNGRFLIGVSPNSVKVPPDTWRKVIYLESGYLQFLWIGGVPLLIGFIALSRVVIRIGRRLSVGTDGVAACASALVVAWWMIIVLSLLDSHLYLRGPGDLVFVLLGIVAGKAVEVRTDDGTG</sequence>
<evidence type="ECO:0008006" key="4">
    <source>
        <dbReference type="Google" id="ProtNLM"/>
    </source>
</evidence>
<dbReference type="RefSeq" id="WP_087079762.1">
    <property type="nucleotide sequence ID" value="NZ_CP020809.1"/>
</dbReference>
<feature type="transmembrane region" description="Helical" evidence="1">
    <location>
        <begin position="239"/>
        <end position="256"/>
    </location>
</feature>
<proteinExistence type="predicted"/>
<evidence type="ECO:0000313" key="2">
    <source>
        <dbReference type="EMBL" id="ART72456.1"/>
    </source>
</evidence>